<keyword evidence="1" id="KW-0732">Signal</keyword>
<dbReference type="SMART" id="SM00028">
    <property type="entry name" value="TPR"/>
    <property type="match status" value="2"/>
</dbReference>
<dbReference type="EMBL" id="MCAQ01000001">
    <property type="protein sequence ID" value="RKF42554.1"/>
    <property type="molecule type" value="Genomic_DNA"/>
</dbReference>
<dbReference type="SUPFAM" id="SSF48452">
    <property type="entry name" value="TPR-like"/>
    <property type="match status" value="1"/>
</dbReference>
<protein>
    <submittedName>
        <fullName evidence="2">Uncharacterized protein</fullName>
    </submittedName>
</protein>
<dbReference type="Proteomes" id="UP000286402">
    <property type="component" value="Unassembled WGS sequence"/>
</dbReference>
<proteinExistence type="predicted"/>
<dbReference type="RefSeq" id="WP_120332847.1">
    <property type="nucleotide sequence ID" value="NZ_CP070350.1"/>
</dbReference>
<dbReference type="Pfam" id="PF13181">
    <property type="entry name" value="TPR_8"/>
    <property type="match status" value="2"/>
</dbReference>
<feature type="chain" id="PRO_5035254311" evidence="1">
    <location>
        <begin position="22"/>
        <end position="303"/>
    </location>
</feature>
<evidence type="ECO:0000256" key="1">
    <source>
        <dbReference type="SAM" id="SignalP"/>
    </source>
</evidence>
<dbReference type="InterPro" id="IPR011990">
    <property type="entry name" value="TPR-like_helical_dom_sf"/>
</dbReference>
<name>A0A420GBK3_9SPHI</name>
<evidence type="ECO:0000313" key="2">
    <source>
        <dbReference type="EMBL" id="RKF42554.1"/>
    </source>
</evidence>
<dbReference type="PROSITE" id="PS50005">
    <property type="entry name" value="TPR"/>
    <property type="match status" value="1"/>
</dbReference>
<dbReference type="InterPro" id="IPR019734">
    <property type="entry name" value="TPR_rpt"/>
</dbReference>
<sequence>MNKRVTLLIFGLTLVFNQVFGQTFKQQFYEFVSKKDTLGQQQLLDKWVKSDSNDPELYIAYFNYFVKKSVKEVVTLGQNPEGNDVLQIMDKDSSKKEPVAYLYGDTYYDQNILKNGFDYIDKGLSKYPNRLDMRFGKIYLLGQIENYEKFTAEIINTIDYSHVNKNKWTWADNKPLDDPENFMLSSIQDYQLQLYNTENDNLIENMKRIAEAVLKYYPEHIESLSNISIVFMLQKQYDKALDTLLKAEKLNPKDCIVLNNIAQTYKLKGDTINAIKYYKLTIQYGDDKAKNYANGQIEELLKK</sequence>
<keyword evidence="3" id="KW-1185">Reference proteome</keyword>
<reference evidence="2 3" key="1">
    <citation type="submission" date="2016-07" db="EMBL/GenBank/DDBJ databases">
        <title>Genome analysis of Sphingobacterium siyangense T12B17.</title>
        <authorList>
            <person name="Xu D."/>
            <person name="Su Y."/>
            <person name="Zheng S."/>
        </authorList>
    </citation>
    <scope>NUCLEOTIDE SEQUENCE [LARGE SCALE GENOMIC DNA]</scope>
    <source>
        <strain evidence="2 3">T12B17</strain>
    </source>
</reference>
<accession>A0A420GBK3</accession>
<evidence type="ECO:0000313" key="3">
    <source>
        <dbReference type="Proteomes" id="UP000286402"/>
    </source>
</evidence>
<dbReference type="AlphaFoldDB" id="A0A420GBK3"/>
<gene>
    <name evidence="2" type="ORF">BCY89_03530</name>
</gene>
<organism evidence="2 3">
    <name type="scientific">Sphingobacterium siyangense</name>
    <dbReference type="NCBI Taxonomy" id="459529"/>
    <lineage>
        <taxon>Bacteria</taxon>
        <taxon>Pseudomonadati</taxon>
        <taxon>Bacteroidota</taxon>
        <taxon>Sphingobacteriia</taxon>
        <taxon>Sphingobacteriales</taxon>
        <taxon>Sphingobacteriaceae</taxon>
        <taxon>Sphingobacterium</taxon>
    </lineage>
</organism>
<dbReference type="Gene3D" id="1.25.40.10">
    <property type="entry name" value="Tetratricopeptide repeat domain"/>
    <property type="match status" value="1"/>
</dbReference>
<comment type="caution">
    <text evidence="2">The sequence shown here is derived from an EMBL/GenBank/DDBJ whole genome shotgun (WGS) entry which is preliminary data.</text>
</comment>
<feature type="signal peptide" evidence="1">
    <location>
        <begin position="1"/>
        <end position="21"/>
    </location>
</feature>